<reference evidence="8 9" key="1">
    <citation type="submission" date="2019-10" db="EMBL/GenBank/DDBJ databases">
        <title>Nocardioides novel species isolated from the excrement of Marmot.</title>
        <authorList>
            <person name="Zhang G."/>
        </authorList>
    </citation>
    <scope>NUCLEOTIDE SEQUENCE [LARGE SCALE GENOMIC DNA]</scope>
    <source>
        <strain evidence="9">zg-579</strain>
    </source>
</reference>
<feature type="transmembrane region" description="Helical" evidence="6">
    <location>
        <begin position="151"/>
        <end position="172"/>
    </location>
</feature>
<evidence type="ECO:0000256" key="1">
    <source>
        <dbReference type="ARBA" id="ARBA00004141"/>
    </source>
</evidence>
<keyword evidence="3" id="KW-0201">Cytochrome c-type biogenesis</keyword>
<keyword evidence="4 6" id="KW-1133">Transmembrane helix</keyword>
<organism evidence="8 9">
    <name type="scientific">Nocardioides marmotae</name>
    <dbReference type="NCBI Taxonomy" id="2663857"/>
    <lineage>
        <taxon>Bacteria</taxon>
        <taxon>Bacillati</taxon>
        <taxon>Actinomycetota</taxon>
        <taxon>Actinomycetes</taxon>
        <taxon>Propionibacteriales</taxon>
        <taxon>Nocardioidaceae</taxon>
        <taxon>Nocardioides</taxon>
    </lineage>
</organism>
<proteinExistence type="predicted"/>
<evidence type="ECO:0000256" key="3">
    <source>
        <dbReference type="ARBA" id="ARBA00022748"/>
    </source>
</evidence>
<comment type="caution">
    <text evidence="8">The sequence shown here is derived from an EMBL/GenBank/DDBJ whole genome shotgun (WGS) entry which is preliminary data.</text>
</comment>
<evidence type="ECO:0000256" key="2">
    <source>
        <dbReference type="ARBA" id="ARBA00022692"/>
    </source>
</evidence>
<feature type="transmembrane region" description="Helical" evidence="6">
    <location>
        <begin position="422"/>
        <end position="441"/>
    </location>
</feature>
<dbReference type="InterPro" id="IPR023494">
    <property type="entry name" value="Cyt_c_bgen_Ccs1/CcsB/ResB"/>
</dbReference>
<evidence type="ECO:0000259" key="7">
    <source>
        <dbReference type="Pfam" id="PF05140"/>
    </source>
</evidence>
<feature type="transmembrane region" description="Helical" evidence="6">
    <location>
        <begin position="57"/>
        <end position="82"/>
    </location>
</feature>
<keyword evidence="5 6" id="KW-0472">Membrane</keyword>
<dbReference type="Pfam" id="PF05140">
    <property type="entry name" value="ResB"/>
    <property type="match status" value="1"/>
</dbReference>
<name>A0A6I3J943_9ACTN</name>
<evidence type="ECO:0000313" key="8">
    <source>
        <dbReference type="EMBL" id="MTB93648.1"/>
    </source>
</evidence>
<accession>A0A6I3J943</accession>
<dbReference type="AlphaFoldDB" id="A0A6I3J943"/>
<dbReference type="PANTHER" id="PTHR31566:SF0">
    <property type="entry name" value="CYTOCHROME C BIOGENESIS PROTEIN CCS1, CHLOROPLASTIC"/>
    <property type="match status" value="1"/>
</dbReference>
<dbReference type="PANTHER" id="PTHR31566">
    <property type="entry name" value="CYTOCHROME C BIOGENESIS PROTEIN CCS1, CHLOROPLASTIC"/>
    <property type="match status" value="1"/>
</dbReference>
<evidence type="ECO:0000256" key="4">
    <source>
        <dbReference type="ARBA" id="ARBA00022989"/>
    </source>
</evidence>
<dbReference type="EMBL" id="WLCI01000002">
    <property type="protein sequence ID" value="MTB93648.1"/>
    <property type="molecule type" value="Genomic_DNA"/>
</dbReference>
<evidence type="ECO:0000313" key="9">
    <source>
        <dbReference type="Proteomes" id="UP000433406"/>
    </source>
</evidence>
<dbReference type="InterPro" id="IPR007816">
    <property type="entry name" value="ResB-like_domain"/>
</dbReference>
<dbReference type="Proteomes" id="UP000433406">
    <property type="component" value="Unassembled WGS sequence"/>
</dbReference>
<feature type="domain" description="ResB-like" evidence="7">
    <location>
        <begin position="1"/>
        <end position="467"/>
    </location>
</feature>
<protein>
    <submittedName>
        <fullName evidence="8">Cytochrome c biogenesis protein ResB</fullName>
    </submittedName>
</protein>
<sequence>MRTALVLLLLLALAAVPGSIVPQEGVDALATTRWREDHPTLAPIYDKLGLFDVYGSVWFSAIYLLLMISLVGCIVPRTLVYWRALRAQPPRAPRNLARMPDTTSYRTEESAEQVLARAREVLGRRHRVRKAEPGEDAVSAERGYLREAGNLVFHLSVVVVLVGFAIGGLFGYKGGVILVTGDGFGNTLTSYDDFVPGSLFTPDQLDPFSFTVEDFEVDWLLSGRAAGQARGFSADVRYREDRDAEEKSYDLRVNHPLTVGSTDIFLIGHGYAPVVTIRDGNGEVAYNGPTIFLPQDQSLFSFGVIKAPSAQPEEIGLEGVLYPTFGMTEEGDPVNLLGKAANPLLSVLVYAGDLGMDEGGSQSVYVLDKADAEQVVDEDGKPLRLDMRPGETVTLPDGLGSVTFEGLQDWQRIQISQTPGKMIALAGVVLALAGLLGSLFIRPRRVWVRAREDADGTLVEVAALDRSGGGEVAPVLEELVAQLRGNQPLETKRNETS</sequence>
<gene>
    <name evidence="8" type="ORF">GGQ22_00990</name>
</gene>
<dbReference type="GO" id="GO:0017004">
    <property type="term" value="P:cytochrome complex assembly"/>
    <property type="evidence" value="ECO:0007669"/>
    <property type="project" value="UniProtKB-KW"/>
</dbReference>
<dbReference type="GO" id="GO:0016020">
    <property type="term" value="C:membrane"/>
    <property type="evidence" value="ECO:0007669"/>
    <property type="project" value="UniProtKB-SubCell"/>
</dbReference>
<keyword evidence="2 6" id="KW-0812">Transmembrane</keyword>
<evidence type="ECO:0000256" key="6">
    <source>
        <dbReference type="SAM" id="Phobius"/>
    </source>
</evidence>
<keyword evidence="9" id="KW-1185">Reference proteome</keyword>
<evidence type="ECO:0000256" key="5">
    <source>
        <dbReference type="ARBA" id="ARBA00023136"/>
    </source>
</evidence>
<comment type="subcellular location">
    <subcellularLocation>
        <location evidence="1">Membrane</location>
        <topology evidence="1">Multi-pass membrane protein</topology>
    </subcellularLocation>
</comment>